<evidence type="ECO:0000313" key="1">
    <source>
        <dbReference type="EnsemblPlants" id="ONIVA09G02040.1"/>
    </source>
</evidence>
<reference evidence="1" key="2">
    <citation type="submission" date="2018-04" db="EMBL/GenBank/DDBJ databases">
        <title>OnivRS2 (Oryza nivara Reference Sequence Version 2).</title>
        <authorList>
            <person name="Zhang J."/>
            <person name="Kudrna D."/>
            <person name="Lee S."/>
            <person name="Talag J."/>
            <person name="Rajasekar S."/>
            <person name="Welchert J."/>
            <person name="Hsing Y.-I."/>
            <person name="Wing R.A."/>
        </authorList>
    </citation>
    <scope>NUCLEOTIDE SEQUENCE [LARGE SCALE GENOMIC DNA]</scope>
    <source>
        <strain evidence="1">SL10</strain>
    </source>
</reference>
<organism evidence="1">
    <name type="scientific">Oryza nivara</name>
    <name type="common">Indian wild rice</name>
    <name type="synonym">Oryza sativa f. spontanea</name>
    <dbReference type="NCBI Taxonomy" id="4536"/>
    <lineage>
        <taxon>Eukaryota</taxon>
        <taxon>Viridiplantae</taxon>
        <taxon>Streptophyta</taxon>
        <taxon>Embryophyta</taxon>
        <taxon>Tracheophyta</taxon>
        <taxon>Spermatophyta</taxon>
        <taxon>Magnoliopsida</taxon>
        <taxon>Liliopsida</taxon>
        <taxon>Poales</taxon>
        <taxon>Poaceae</taxon>
        <taxon>BOP clade</taxon>
        <taxon>Oryzoideae</taxon>
        <taxon>Oryzeae</taxon>
        <taxon>Oryzinae</taxon>
        <taxon>Oryza</taxon>
    </lineage>
</organism>
<sequence>MIDIKERELNEKLDLDIERKDWTMEEDGS</sequence>
<reference evidence="1" key="1">
    <citation type="submission" date="2015-04" db="UniProtKB">
        <authorList>
            <consortium name="EnsemblPlants"/>
        </authorList>
    </citation>
    <scope>IDENTIFICATION</scope>
    <source>
        <strain evidence="1">SL10</strain>
    </source>
</reference>
<proteinExistence type="predicted"/>
<dbReference type="EnsemblPlants" id="ONIVA09G02040.1">
    <property type="protein sequence ID" value="ONIVA09G02040.1"/>
    <property type="gene ID" value="ONIVA09G02040"/>
</dbReference>
<dbReference type="HOGENOM" id="CLU_3411166_0_0_1"/>
<keyword evidence="2" id="KW-1185">Reference proteome</keyword>
<evidence type="ECO:0000313" key="2">
    <source>
        <dbReference type="Proteomes" id="UP000006591"/>
    </source>
</evidence>
<protein>
    <submittedName>
        <fullName evidence="1">Uncharacterized protein</fullName>
    </submittedName>
</protein>
<name>A0A0E0IGP5_ORYNI</name>
<accession>A0A0E0IGP5</accession>
<dbReference type="Proteomes" id="UP000006591">
    <property type="component" value="Chromosome 9"/>
</dbReference>
<dbReference type="Gramene" id="ONIVA09G02040.1">
    <property type="protein sequence ID" value="ONIVA09G02040.1"/>
    <property type="gene ID" value="ONIVA09G02040"/>
</dbReference>
<dbReference type="AlphaFoldDB" id="A0A0E0IGP5"/>